<dbReference type="InterPro" id="IPR050339">
    <property type="entry name" value="CC_SR_Kinase"/>
</dbReference>
<evidence type="ECO:0000256" key="2">
    <source>
        <dbReference type="ARBA" id="ARBA00022741"/>
    </source>
</evidence>
<keyword evidence="1" id="KW-0808">Transferase</keyword>
<dbReference type="SMART" id="SM00220">
    <property type="entry name" value="S_TKc"/>
    <property type="match status" value="1"/>
</dbReference>
<evidence type="ECO:0000256" key="1">
    <source>
        <dbReference type="ARBA" id="ARBA00022679"/>
    </source>
</evidence>
<proteinExistence type="predicted"/>
<keyword evidence="2" id="KW-0547">Nucleotide-binding</keyword>
<evidence type="ECO:0000313" key="7">
    <source>
        <dbReference type="EMBL" id="KAK5043625.1"/>
    </source>
</evidence>
<dbReference type="PANTHER" id="PTHR11042">
    <property type="entry name" value="EUKARYOTIC TRANSLATION INITIATION FACTOR 2-ALPHA KINASE EIF2-ALPHA KINASE -RELATED"/>
    <property type="match status" value="1"/>
</dbReference>
<dbReference type="Proteomes" id="UP001358417">
    <property type="component" value="Unassembled WGS sequence"/>
</dbReference>
<dbReference type="PROSITE" id="PS50011">
    <property type="entry name" value="PROTEIN_KINASE_DOM"/>
    <property type="match status" value="1"/>
</dbReference>
<dbReference type="GO" id="GO:0005524">
    <property type="term" value="F:ATP binding"/>
    <property type="evidence" value="ECO:0007669"/>
    <property type="project" value="UniProtKB-KW"/>
</dbReference>
<sequence length="480" mass="53739">MIPSSSQAEGLSSVSSRLDCVEQNNNQNLPNKRRRRLSDDQYIHPGPSPSGQNKFPTTSSSRIIEGSLGSNQNAPGIKIIFPQHTEETFGKYTQDQGLAVVPMHREFSHGDARFTHIGELGRGSSSTVDKVEPSGGIFLPGKIYARKAFTIRRRQSTSHELALLDMARTLLHPNILTTIMTYEEEGDAHSSQYGIILNPVADCTLRAFLEREDGASDIGEAAAKRVAKWLGCLGSGLSYLHAKNLIHRRISPSSILIRGEEIFFAEFAISNHFRATERLVEDSSRANAIWEVYQAPEAQTQQLLGTKADIFSLGCVFIELLTSASTMPLKTLQDSIRQQPFPTYRHWITKTLDWLAQIQSQLTLPTLRRFSPYCENMLKLNPSTRPSAFAVTRFLFDSNPKLSEGFEATKSVCDCLLPWLGKSDEQCRVLMCVSLGLEKAMFNISLAHYREQAAAPWVQMHCRRRADTSYLRTRTSSPIQ</sequence>
<feature type="compositionally biased region" description="Polar residues" evidence="5">
    <location>
        <begin position="1"/>
        <end position="30"/>
    </location>
</feature>
<feature type="domain" description="Protein kinase" evidence="6">
    <location>
        <begin position="114"/>
        <end position="402"/>
    </location>
</feature>
<dbReference type="InterPro" id="IPR000719">
    <property type="entry name" value="Prot_kinase_dom"/>
</dbReference>
<name>A0AAV9MSJ0_9EURO</name>
<evidence type="ECO:0000313" key="8">
    <source>
        <dbReference type="Proteomes" id="UP001358417"/>
    </source>
</evidence>
<dbReference type="EMBL" id="JAVRRD010000054">
    <property type="protein sequence ID" value="KAK5043625.1"/>
    <property type="molecule type" value="Genomic_DNA"/>
</dbReference>
<evidence type="ECO:0000256" key="4">
    <source>
        <dbReference type="ARBA" id="ARBA00022840"/>
    </source>
</evidence>
<keyword evidence="4" id="KW-0067">ATP-binding</keyword>
<feature type="compositionally biased region" description="Polar residues" evidence="5">
    <location>
        <begin position="49"/>
        <end position="69"/>
    </location>
</feature>
<protein>
    <recommendedName>
        <fullName evidence="6">Protein kinase domain-containing protein</fullName>
    </recommendedName>
</protein>
<gene>
    <name evidence="7" type="ORF">LTR84_011339</name>
</gene>
<evidence type="ECO:0000256" key="3">
    <source>
        <dbReference type="ARBA" id="ARBA00022777"/>
    </source>
</evidence>
<dbReference type="AlphaFoldDB" id="A0AAV9MSJ0"/>
<dbReference type="Pfam" id="PF00069">
    <property type="entry name" value="Pkinase"/>
    <property type="match status" value="1"/>
</dbReference>
<dbReference type="GO" id="GO:0110031">
    <property type="term" value="P:negative regulation of G2/MI transition of meiotic cell cycle"/>
    <property type="evidence" value="ECO:0007669"/>
    <property type="project" value="TreeGrafter"/>
</dbReference>
<evidence type="ECO:0000256" key="5">
    <source>
        <dbReference type="SAM" id="MobiDB-lite"/>
    </source>
</evidence>
<feature type="region of interest" description="Disordered" evidence="5">
    <location>
        <begin position="1"/>
        <end position="69"/>
    </location>
</feature>
<dbReference type="SUPFAM" id="SSF56112">
    <property type="entry name" value="Protein kinase-like (PK-like)"/>
    <property type="match status" value="1"/>
</dbReference>
<dbReference type="InterPro" id="IPR011009">
    <property type="entry name" value="Kinase-like_dom_sf"/>
</dbReference>
<dbReference type="GeneID" id="89979493"/>
<dbReference type="Gene3D" id="1.10.510.10">
    <property type="entry name" value="Transferase(Phosphotransferase) domain 1"/>
    <property type="match status" value="1"/>
</dbReference>
<dbReference type="GO" id="GO:0005737">
    <property type="term" value="C:cytoplasm"/>
    <property type="evidence" value="ECO:0007669"/>
    <property type="project" value="TreeGrafter"/>
</dbReference>
<dbReference type="GO" id="GO:0004713">
    <property type="term" value="F:protein tyrosine kinase activity"/>
    <property type="evidence" value="ECO:0007669"/>
    <property type="project" value="TreeGrafter"/>
</dbReference>
<dbReference type="CDD" id="cd00180">
    <property type="entry name" value="PKc"/>
    <property type="match status" value="1"/>
</dbReference>
<comment type="caution">
    <text evidence="7">The sequence shown here is derived from an EMBL/GenBank/DDBJ whole genome shotgun (WGS) entry which is preliminary data.</text>
</comment>
<keyword evidence="3" id="KW-0418">Kinase</keyword>
<dbReference type="RefSeq" id="XP_064700008.1">
    <property type="nucleotide sequence ID" value="XM_064854872.1"/>
</dbReference>
<dbReference type="GO" id="GO:0005634">
    <property type="term" value="C:nucleus"/>
    <property type="evidence" value="ECO:0007669"/>
    <property type="project" value="TreeGrafter"/>
</dbReference>
<dbReference type="PANTHER" id="PTHR11042:SF190">
    <property type="entry name" value="MITOSIS INHIBITOR PROTEIN KINASE MIK1"/>
    <property type="match status" value="1"/>
</dbReference>
<accession>A0AAV9MSJ0</accession>
<organism evidence="7 8">
    <name type="scientific">Exophiala bonariae</name>
    <dbReference type="NCBI Taxonomy" id="1690606"/>
    <lineage>
        <taxon>Eukaryota</taxon>
        <taxon>Fungi</taxon>
        <taxon>Dikarya</taxon>
        <taxon>Ascomycota</taxon>
        <taxon>Pezizomycotina</taxon>
        <taxon>Eurotiomycetes</taxon>
        <taxon>Chaetothyriomycetidae</taxon>
        <taxon>Chaetothyriales</taxon>
        <taxon>Herpotrichiellaceae</taxon>
        <taxon>Exophiala</taxon>
    </lineage>
</organism>
<evidence type="ECO:0000259" key="6">
    <source>
        <dbReference type="PROSITE" id="PS50011"/>
    </source>
</evidence>
<reference evidence="7 8" key="1">
    <citation type="submission" date="2023-08" db="EMBL/GenBank/DDBJ databases">
        <title>Black Yeasts Isolated from many extreme environments.</title>
        <authorList>
            <person name="Coleine C."/>
            <person name="Stajich J.E."/>
            <person name="Selbmann L."/>
        </authorList>
    </citation>
    <scope>NUCLEOTIDE SEQUENCE [LARGE SCALE GENOMIC DNA]</scope>
    <source>
        <strain evidence="7 8">CCFEE 5792</strain>
    </source>
</reference>
<keyword evidence="8" id="KW-1185">Reference proteome</keyword>